<reference evidence="1 2" key="1">
    <citation type="journal article" date="2022" name="New Phytol.">
        <title>Ecological generalism drives hyperdiversity of secondary metabolite gene clusters in xylarialean endophytes.</title>
        <authorList>
            <person name="Franco M.E.E."/>
            <person name="Wisecaver J.H."/>
            <person name="Arnold A.E."/>
            <person name="Ju Y.M."/>
            <person name="Slot J.C."/>
            <person name="Ahrendt S."/>
            <person name="Moore L.P."/>
            <person name="Eastman K.E."/>
            <person name="Scott K."/>
            <person name="Konkel Z."/>
            <person name="Mondo S.J."/>
            <person name="Kuo A."/>
            <person name="Hayes R.D."/>
            <person name="Haridas S."/>
            <person name="Andreopoulos B."/>
            <person name="Riley R."/>
            <person name="LaButti K."/>
            <person name="Pangilinan J."/>
            <person name="Lipzen A."/>
            <person name="Amirebrahimi M."/>
            <person name="Yan J."/>
            <person name="Adam C."/>
            <person name="Keymanesh K."/>
            <person name="Ng V."/>
            <person name="Louie K."/>
            <person name="Northen T."/>
            <person name="Drula E."/>
            <person name="Henrissat B."/>
            <person name="Hsieh H.M."/>
            <person name="Youens-Clark K."/>
            <person name="Lutzoni F."/>
            <person name="Miadlikowska J."/>
            <person name="Eastwood D.C."/>
            <person name="Hamelin R.C."/>
            <person name="Grigoriev I.V."/>
            <person name="U'Ren J.M."/>
        </authorList>
    </citation>
    <scope>NUCLEOTIDE SEQUENCE [LARGE SCALE GENOMIC DNA]</scope>
    <source>
        <strain evidence="1 2">CBS 119005</strain>
    </source>
</reference>
<organism evidence="1 2">
    <name type="scientific">Hypoxylon rubiginosum</name>
    <dbReference type="NCBI Taxonomy" id="110542"/>
    <lineage>
        <taxon>Eukaryota</taxon>
        <taxon>Fungi</taxon>
        <taxon>Dikarya</taxon>
        <taxon>Ascomycota</taxon>
        <taxon>Pezizomycotina</taxon>
        <taxon>Sordariomycetes</taxon>
        <taxon>Xylariomycetidae</taxon>
        <taxon>Xylariales</taxon>
        <taxon>Hypoxylaceae</taxon>
        <taxon>Hypoxylon</taxon>
    </lineage>
</organism>
<name>A0ACB9YSY3_9PEZI</name>
<sequence length="474" mass="53124">MAFLLLLVATAIGTARTQSTTSACDYKWITQPIDHFGDTNGTFQQRYSVFDDFYQPGGPIMFFQGEESWYLDCANTTIMYEYAKQLDGLAVSLEHRYFGQSLPYGQDSHAPSNMKYLTLDNVMADAVSFISHIKETNEGAAESKAIVASGSYGGFLAAAFRLNHPDTLFGALASAGPIKSFSNSSDPDTYNWWRWINRVYLDRSQEASYKIRNAFVVLQDRLASTDIASLKGELNLCSSPSVNDTAGNIQLISILTNTFSFAAELNYPTVQPGRSPIANSLDKFIDVVLEEQDPIQILNRTFWTWFGTPGDSHASCLNHTDPNFFNKAVPLIETEPFHYITCTYCPLASSNIPNGTIFLPSPTASDSTPQYCQQTYGVTPMSQEDIFERYHFSPAEIRKSTRIIWSNAEYDPTSAVSVDYLPVPSDVCASRMILTSDMAHREDLFMPDASDRKTVTELRNKEMQIFKEWLEFCP</sequence>
<dbReference type="Proteomes" id="UP001497700">
    <property type="component" value="Unassembled WGS sequence"/>
</dbReference>
<protein>
    <submittedName>
        <fullName evidence="1">Peptidase S28</fullName>
    </submittedName>
</protein>
<gene>
    <name evidence="1" type="ORF">F4820DRAFT_460319</name>
</gene>
<evidence type="ECO:0000313" key="2">
    <source>
        <dbReference type="Proteomes" id="UP001497700"/>
    </source>
</evidence>
<dbReference type="EMBL" id="MU393529">
    <property type="protein sequence ID" value="KAI4862306.1"/>
    <property type="molecule type" value="Genomic_DNA"/>
</dbReference>
<comment type="caution">
    <text evidence="1">The sequence shown here is derived from an EMBL/GenBank/DDBJ whole genome shotgun (WGS) entry which is preliminary data.</text>
</comment>
<proteinExistence type="predicted"/>
<accession>A0ACB9YSY3</accession>
<keyword evidence="2" id="KW-1185">Reference proteome</keyword>
<evidence type="ECO:0000313" key="1">
    <source>
        <dbReference type="EMBL" id="KAI4862306.1"/>
    </source>
</evidence>